<organism evidence="1 2">
    <name type="scientific">Paraburkholderia fungorum</name>
    <dbReference type="NCBI Taxonomy" id="134537"/>
    <lineage>
        <taxon>Bacteria</taxon>
        <taxon>Pseudomonadati</taxon>
        <taxon>Pseudomonadota</taxon>
        <taxon>Betaproteobacteria</taxon>
        <taxon>Burkholderiales</taxon>
        <taxon>Burkholderiaceae</taxon>
        <taxon>Paraburkholderia</taxon>
    </lineage>
</organism>
<dbReference type="AlphaFoldDB" id="A0AAW3V1K5"/>
<evidence type="ECO:0000313" key="2">
    <source>
        <dbReference type="Proteomes" id="UP000518681"/>
    </source>
</evidence>
<gene>
    <name evidence="1" type="ORF">GGD69_005257</name>
</gene>
<dbReference type="RefSeq" id="WP_183800802.1">
    <property type="nucleotide sequence ID" value="NZ_JACIII010000013.1"/>
</dbReference>
<evidence type="ECO:0000313" key="1">
    <source>
        <dbReference type="EMBL" id="MBB6204363.1"/>
    </source>
</evidence>
<reference evidence="1 2" key="1">
    <citation type="submission" date="2020-08" db="EMBL/GenBank/DDBJ databases">
        <title>Genomic Encyclopedia of Type Strains, Phase IV (KMG-V): Genome sequencing to study the core and pangenomes of soil and plant-associated prokaryotes.</title>
        <authorList>
            <person name="Whitman W."/>
        </authorList>
    </citation>
    <scope>NUCLEOTIDE SEQUENCE [LARGE SCALE GENOMIC DNA]</scope>
    <source>
        <strain evidence="1 2">SEMIA 4013</strain>
    </source>
</reference>
<accession>A0AAW3V1K5</accession>
<name>A0AAW3V1K5_9BURK</name>
<proteinExistence type="predicted"/>
<comment type="caution">
    <text evidence="1">The sequence shown here is derived from an EMBL/GenBank/DDBJ whole genome shotgun (WGS) entry which is preliminary data.</text>
</comment>
<protein>
    <recommendedName>
        <fullName evidence="3">DUF2442 domain-containing protein</fullName>
    </recommendedName>
</protein>
<dbReference type="EMBL" id="JACIIK010000009">
    <property type="protein sequence ID" value="MBB6204363.1"/>
    <property type="molecule type" value="Genomic_DNA"/>
</dbReference>
<evidence type="ECO:0008006" key="3">
    <source>
        <dbReference type="Google" id="ProtNLM"/>
    </source>
</evidence>
<dbReference type="Proteomes" id="UP000518681">
    <property type="component" value="Unassembled WGS sequence"/>
</dbReference>
<sequence>MPVPARRPVLRSRTSSGKYANRVSYEHDAAGRYDILIDGELRFRLERESQFPEFWYLYPVVSGIRSDTSVAIEIEQWDIISQLERGEYWLPRQEVERAERVAVHSVKRARWA</sequence>